<dbReference type="EMBL" id="WWCU01000035">
    <property type="protein sequence ID" value="MYN10279.1"/>
    <property type="molecule type" value="Genomic_DNA"/>
</dbReference>
<accession>A0A7X4HG18</accession>
<feature type="region of interest" description="Disordered" evidence="1">
    <location>
        <begin position="58"/>
        <end position="87"/>
    </location>
</feature>
<gene>
    <name evidence="2" type="ORF">GTP77_23425</name>
</gene>
<reference evidence="2 3" key="1">
    <citation type="submission" date="2019-12" db="EMBL/GenBank/DDBJ databases">
        <title>Novel species isolated from a subtropical stream in China.</title>
        <authorList>
            <person name="Lu H."/>
        </authorList>
    </citation>
    <scope>NUCLEOTIDE SEQUENCE [LARGE SCALE GENOMIC DNA]</scope>
    <source>
        <strain evidence="2 3">FT127W</strain>
    </source>
</reference>
<feature type="compositionally biased region" description="Low complexity" evidence="1">
    <location>
        <begin position="78"/>
        <end position="87"/>
    </location>
</feature>
<evidence type="ECO:0000256" key="1">
    <source>
        <dbReference type="SAM" id="MobiDB-lite"/>
    </source>
</evidence>
<organism evidence="2 3">
    <name type="scientific">Pseudoduganella aquatica</name>
    <dbReference type="NCBI Taxonomy" id="2660641"/>
    <lineage>
        <taxon>Bacteria</taxon>
        <taxon>Pseudomonadati</taxon>
        <taxon>Pseudomonadota</taxon>
        <taxon>Betaproteobacteria</taxon>
        <taxon>Burkholderiales</taxon>
        <taxon>Oxalobacteraceae</taxon>
        <taxon>Telluria group</taxon>
        <taxon>Pseudoduganella</taxon>
    </lineage>
</organism>
<dbReference type="AlphaFoldDB" id="A0A7X4HG18"/>
<comment type="caution">
    <text evidence="2">The sequence shown here is derived from an EMBL/GenBank/DDBJ whole genome shotgun (WGS) entry which is preliminary data.</text>
</comment>
<name>A0A7X4HG18_9BURK</name>
<protein>
    <submittedName>
        <fullName evidence="2">Uncharacterized protein</fullName>
    </submittedName>
</protein>
<proteinExistence type="predicted"/>
<evidence type="ECO:0000313" key="2">
    <source>
        <dbReference type="EMBL" id="MYN10279.1"/>
    </source>
</evidence>
<dbReference type="Proteomes" id="UP000450676">
    <property type="component" value="Unassembled WGS sequence"/>
</dbReference>
<keyword evidence="3" id="KW-1185">Reference proteome</keyword>
<dbReference type="InterPro" id="IPR006311">
    <property type="entry name" value="TAT_signal"/>
</dbReference>
<sequence>MRHSRTSVPAAVCAGNEILPADSQQSQQRRQFIKLMSASAATLALQACGGSADSAAAGASLAGPAPAPEPATPPVKTASGGSSAPSALAPASAPPVWSLIPTLTFTQGVASTISISKYVKSASGGPLAIALNSVALPPGVTYNARTLSFVYDGIGAASSNDGHVLTANDI</sequence>
<dbReference type="PROSITE" id="PS51318">
    <property type="entry name" value="TAT"/>
    <property type="match status" value="1"/>
</dbReference>
<dbReference type="RefSeq" id="WP_161074575.1">
    <property type="nucleotide sequence ID" value="NZ_CP086370.1"/>
</dbReference>
<evidence type="ECO:0000313" key="3">
    <source>
        <dbReference type="Proteomes" id="UP000450676"/>
    </source>
</evidence>